<organism evidence="1 2">
    <name type="scientific">Frankliniella fusca</name>
    <dbReference type="NCBI Taxonomy" id="407009"/>
    <lineage>
        <taxon>Eukaryota</taxon>
        <taxon>Metazoa</taxon>
        <taxon>Ecdysozoa</taxon>
        <taxon>Arthropoda</taxon>
        <taxon>Hexapoda</taxon>
        <taxon>Insecta</taxon>
        <taxon>Pterygota</taxon>
        <taxon>Neoptera</taxon>
        <taxon>Paraneoptera</taxon>
        <taxon>Thysanoptera</taxon>
        <taxon>Terebrantia</taxon>
        <taxon>Thripoidea</taxon>
        <taxon>Thripidae</taxon>
        <taxon>Frankliniella</taxon>
    </lineage>
</organism>
<accession>A0AAE1HGZ2</accession>
<sequence>MLGPAVLRSCGPAPLTDGVGAALDTSVPAQPLTENDKACRVCLASQGSRRT</sequence>
<dbReference type="AlphaFoldDB" id="A0AAE1HGZ2"/>
<gene>
    <name evidence="1" type="ORF">KUF71_010228</name>
</gene>
<evidence type="ECO:0000313" key="1">
    <source>
        <dbReference type="EMBL" id="KAK3921013.1"/>
    </source>
</evidence>
<dbReference type="EMBL" id="JAHWGI010001031">
    <property type="protein sequence ID" value="KAK3921013.1"/>
    <property type="molecule type" value="Genomic_DNA"/>
</dbReference>
<reference evidence="1" key="1">
    <citation type="submission" date="2021-07" db="EMBL/GenBank/DDBJ databases">
        <authorList>
            <person name="Catto M.A."/>
            <person name="Jacobson A."/>
            <person name="Kennedy G."/>
            <person name="Labadie P."/>
            <person name="Hunt B.G."/>
            <person name="Srinivasan R."/>
        </authorList>
    </citation>
    <scope>NUCLEOTIDE SEQUENCE</scope>
    <source>
        <strain evidence="1">PL_HMW_Pooled</strain>
        <tissue evidence="1">Head</tissue>
    </source>
</reference>
<comment type="caution">
    <text evidence="1">The sequence shown here is derived from an EMBL/GenBank/DDBJ whole genome shotgun (WGS) entry which is preliminary data.</text>
</comment>
<reference evidence="1" key="2">
    <citation type="journal article" date="2023" name="BMC Genomics">
        <title>Pest status, molecular evolution, and epigenetic factors derived from the genome assembly of Frankliniella fusca, a thysanopteran phytovirus vector.</title>
        <authorList>
            <person name="Catto M.A."/>
            <person name="Labadie P.E."/>
            <person name="Jacobson A.L."/>
            <person name="Kennedy G.G."/>
            <person name="Srinivasan R."/>
            <person name="Hunt B.G."/>
        </authorList>
    </citation>
    <scope>NUCLEOTIDE SEQUENCE</scope>
    <source>
        <strain evidence="1">PL_HMW_Pooled</strain>
    </source>
</reference>
<dbReference type="Proteomes" id="UP001219518">
    <property type="component" value="Unassembled WGS sequence"/>
</dbReference>
<keyword evidence="2" id="KW-1185">Reference proteome</keyword>
<proteinExistence type="predicted"/>
<protein>
    <submittedName>
        <fullName evidence="1">Uncharacterized protein</fullName>
    </submittedName>
</protein>
<evidence type="ECO:0000313" key="2">
    <source>
        <dbReference type="Proteomes" id="UP001219518"/>
    </source>
</evidence>
<name>A0AAE1HGZ2_9NEOP</name>